<proteinExistence type="inferred from homology"/>
<comment type="similarity">
    <text evidence="4">Belongs to the ELP5 family.</text>
</comment>
<reference evidence="10 11" key="1">
    <citation type="submission" date="2024-01" db="EMBL/GenBank/DDBJ databases">
        <authorList>
            <person name="Allen C."/>
            <person name="Tagirdzhanova G."/>
        </authorList>
    </citation>
    <scope>NUCLEOTIDE SEQUENCE [LARGE SCALE GENOMIC DNA]</scope>
</reference>
<keyword evidence="8" id="KW-0539">Nucleus</keyword>
<evidence type="ECO:0000256" key="3">
    <source>
        <dbReference type="ARBA" id="ARBA00005043"/>
    </source>
</evidence>
<accession>A0ABP0CNA8</accession>
<evidence type="ECO:0000256" key="6">
    <source>
        <dbReference type="ARBA" id="ARBA00022490"/>
    </source>
</evidence>
<comment type="pathway">
    <text evidence="3">tRNA modification; 5-methoxycarbonylmethyl-2-thiouridine-tRNA biosynthesis.</text>
</comment>
<evidence type="ECO:0000313" key="10">
    <source>
        <dbReference type="EMBL" id="CAK7233381.1"/>
    </source>
</evidence>
<dbReference type="EMBL" id="CAWUHB010000073">
    <property type="protein sequence ID" value="CAK7233381.1"/>
    <property type="molecule type" value="Genomic_DNA"/>
</dbReference>
<sequence length="412" mass="44302">MTTRAHSRSSYSVLVLQRLLSLREGVSPLTLVLDTVRESGVPLVEEMMLRAKAGSARAGSSKSAEIAEKKTKIVYAASHLTPRRRSPHVDVYVERRGQPLAAWQAAIMNAIVNASAGQRTLVVVDSVCQLARQDPLHAAALVSSLVAPTVSVVGLYHDADYASASASSSSSVVAATLPGPDPLLRGKPHPFRVLCHLATAVLRVLPLHEEVARKRARDRAEEPPAFGWAAGEGWPYGYSDAARRFGGRRELLLAAAGQQQNPGTAQRGLLVSMELRRRSGRAVVEQYVVVLGAPASPGSPGSPGPLGPWQKGATPCQDVTVMADHPLFAAHDPGEASYDSARGGKDNNNNDNDDDEPTSTFNLGLTEKQRRDREGIVLPYFDAQTDIGFGEGGRILYDMGREDDFDDEEDEI</sequence>
<evidence type="ECO:0000256" key="7">
    <source>
        <dbReference type="ARBA" id="ARBA00022694"/>
    </source>
</evidence>
<feature type="region of interest" description="Disordered" evidence="9">
    <location>
        <begin position="330"/>
        <end position="367"/>
    </location>
</feature>
<evidence type="ECO:0000256" key="9">
    <source>
        <dbReference type="SAM" id="MobiDB-lite"/>
    </source>
</evidence>
<keyword evidence="6" id="KW-0963">Cytoplasm</keyword>
<dbReference type="CDD" id="cd19496">
    <property type="entry name" value="Elp5"/>
    <property type="match status" value="1"/>
</dbReference>
<feature type="region of interest" description="Disordered" evidence="9">
    <location>
        <begin position="294"/>
        <end position="314"/>
    </location>
</feature>
<evidence type="ECO:0000313" key="11">
    <source>
        <dbReference type="Proteomes" id="UP001642405"/>
    </source>
</evidence>
<dbReference type="PANTHER" id="PTHR15641:SF1">
    <property type="entry name" value="ELONGATOR COMPLEX PROTEIN 5"/>
    <property type="match status" value="1"/>
</dbReference>
<comment type="caution">
    <text evidence="10">The sequence shown here is derived from an EMBL/GenBank/DDBJ whole genome shotgun (WGS) entry which is preliminary data.</text>
</comment>
<dbReference type="InterPro" id="IPR027417">
    <property type="entry name" value="P-loop_NTPase"/>
</dbReference>
<evidence type="ECO:0000256" key="1">
    <source>
        <dbReference type="ARBA" id="ARBA00004123"/>
    </source>
</evidence>
<name>A0ABP0CNA8_9PEZI</name>
<dbReference type="InterPro" id="IPR019519">
    <property type="entry name" value="Elp5"/>
</dbReference>
<dbReference type="Gene3D" id="3.40.50.300">
    <property type="entry name" value="P-loop containing nucleotide triphosphate hydrolases"/>
    <property type="match status" value="1"/>
</dbReference>
<comment type="subcellular location">
    <subcellularLocation>
        <location evidence="2">Cytoplasm</location>
    </subcellularLocation>
    <subcellularLocation>
        <location evidence="1">Nucleus</location>
    </subcellularLocation>
</comment>
<keyword evidence="11" id="KW-1185">Reference proteome</keyword>
<organism evidence="10 11">
    <name type="scientific">Sporothrix curviconia</name>
    <dbReference type="NCBI Taxonomy" id="1260050"/>
    <lineage>
        <taxon>Eukaryota</taxon>
        <taxon>Fungi</taxon>
        <taxon>Dikarya</taxon>
        <taxon>Ascomycota</taxon>
        <taxon>Pezizomycotina</taxon>
        <taxon>Sordariomycetes</taxon>
        <taxon>Sordariomycetidae</taxon>
        <taxon>Ophiostomatales</taxon>
        <taxon>Ophiostomataceae</taxon>
        <taxon>Sporothrix</taxon>
    </lineage>
</organism>
<protein>
    <recommendedName>
        <fullName evidence="5">Elongator complex protein 5</fullName>
    </recommendedName>
</protein>
<evidence type="ECO:0000256" key="2">
    <source>
        <dbReference type="ARBA" id="ARBA00004496"/>
    </source>
</evidence>
<evidence type="ECO:0000256" key="4">
    <source>
        <dbReference type="ARBA" id="ARBA00009567"/>
    </source>
</evidence>
<keyword evidence="7" id="KW-0819">tRNA processing</keyword>
<gene>
    <name evidence="10" type="ORF">SCUCBS95973_008575</name>
</gene>
<dbReference type="PANTHER" id="PTHR15641">
    <property type="entry name" value="ELONGATOR COMPLEX PROTEIN 5"/>
    <property type="match status" value="1"/>
</dbReference>
<feature type="region of interest" description="Disordered" evidence="9">
    <location>
        <begin position="390"/>
        <end position="412"/>
    </location>
</feature>
<evidence type="ECO:0000256" key="5">
    <source>
        <dbReference type="ARBA" id="ARBA00020264"/>
    </source>
</evidence>
<dbReference type="Proteomes" id="UP001642405">
    <property type="component" value="Unassembled WGS sequence"/>
</dbReference>
<feature type="compositionally biased region" description="Acidic residues" evidence="9">
    <location>
        <begin position="401"/>
        <end position="412"/>
    </location>
</feature>
<evidence type="ECO:0000256" key="8">
    <source>
        <dbReference type="ARBA" id="ARBA00023242"/>
    </source>
</evidence>
<dbReference type="Pfam" id="PF10483">
    <property type="entry name" value="Elong_Iki1"/>
    <property type="match status" value="1"/>
</dbReference>